<dbReference type="EMBL" id="ADNV01000029">
    <property type="protein sequence ID" value="EFG79883.1"/>
    <property type="molecule type" value="Genomic_DNA"/>
</dbReference>
<reference evidence="2 3" key="1">
    <citation type="submission" date="2010-04" db="EMBL/GenBank/DDBJ databases">
        <authorList>
            <person name="Muzny D."/>
            <person name="Qin X."/>
            <person name="Deng J."/>
            <person name="Jiang H."/>
            <person name="Liu Y."/>
            <person name="Qu J."/>
            <person name="Song X.-Z."/>
            <person name="Zhang L."/>
            <person name="Thornton R."/>
            <person name="Coyle M."/>
            <person name="Francisco L."/>
            <person name="Jackson L."/>
            <person name="Javaid M."/>
            <person name="Korchina V."/>
            <person name="Kovar C."/>
            <person name="Mata R."/>
            <person name="Mathew T."/>
            <person name="Ngo R."/>
            <person name="Nguyen L."/>
            <person name="Nguyen N."/>
            <person name="Okwuonu G."/>
            <person name="Ongeri F."/>
            <person name="Pham C."/>
            <person name="Simmons D."/>
            <person name="Wilczek-Boney K."/>
            <person name="Hale W."/>
            <person name="Jakkamsetti A."/>
            <person name="Pham P."/>
            <person name="Ruth R."/>
            <person name="San Lucas F."/>
            <person name="Warren J."/>
            <person name="Zhang J."/>
            <person name="Zhao Z."/>
            <person name="Zhou C."/>
            <person name="Zhu D."/>
            <person name="Lee S."/>
            <person name="Bess C."/>
            <person name="Blankenburg K."/>
            <person name="Forbes L."/>
            <person name="Fu Q."/>
            <person name="Gubbala S."/>
            <person name="Hirani K."/>
            <person name="Jayaseelan J.C."/>
            <person name="Lara F."/>
            <person name="Munidasa M."/>
            <person name="Palculict T."/>
            <person name="Patil S."/>
            <person name="Pu L.-L."/>
            <person name="Saada N."/>
            <person name="Tang L."/>
            <person name="Weissenberger G."/>
            <person name="Zhu Y."/>
            <person name="Hemphill L."/>
            <person name="Shang Y."/>
            <person name="Youmans B."/>
            <person name="Ayvaz T."/>
            <person name="Ross M."/>
            <person name="Santibanez J."/>
            <person name="Aqrawi P."/>
            <person name="Gross S."/>
            <person name="Joshi V."/>
            <person name="Fowler G."/>
            <person name="Nazareth L."/>
            <person name="Reid J."/>
            <person name="Worley K."/>
            <person name="Petrosino J."/>
            <person name="Highlander S."/>
            <person name="Gibbs R."/>
        </authorList>
    </citation>
    <scope>NUCLEOTIDE SEQUENCE [LARGE SCALE GENOMIC DNA]</scope>
    <source>
        <strain evidence="2 3">ATCC BAA-614</strain>
    </source>
</reference>
<protein>
    <recommendedName>
        <fullName evidence="1">HNH nuclease domain-containing protein</fullName>
    </recommendedName>
</protein>
<dbReference type="Proteomes" id="UP000003653">
    <property type="component" value="Unassembled WGS sequence"/>
</dbReference>
<evidence type="ECO:0000313" key="3">
    <source>
        <dbReference type="Proteomes" id="UP000003653"/>
    </source>
</evidence>
<keyword evidence="3" id="KW-1185">Reference proteome</keyword>
<sequence length="219" mass="24231">MAGSPARIQFVDGALEALVRYGPVLRDLIEFRFVRFVAKANRVTLGTPVEDQLHEHLFGLARHMPPVDMRHDLWMIQQGRCVYTGLEIEDPAVTGNRASVDHVVPWRRVRLSAAENFLITATVTNSAKSDVLLAPELLSRWVNHLSTQREAIATVAENHGWPSDLSRVAEVASAQYRHASPAIPVWEGASGFDALGEEGRVRSLEILSNLSSSSFLDDV</sequence>
<accession>D5P216</accession>
<dbReference type="Gene3D" id="1.10.30.50">
    <property type="match status" value="1"/>
</dbReference>
<organism evidence="2 3">
    <name type="scientific">Mycobacterium parascrofulaceum ATCC BAA-614</name>
    <dbReference type="NCBI Taxonomy" id="525368"/>
    <lineage>
        <taxon>Bacteria</taxon>
        <taxon>Bacillati</taxon>
        <taxon>Actinomycetota</taxon>
        <taxon>Actinomycetes</taxon>
        <taxon>Mycobacteriales</taxon>
        <taxon>Mycobacteriaceae</taxon>
        <taxon>Mycobacterium</taxon>
        <taxon>Mycobacterium simiae complex</taxon>
    </lineage>
</organism>
<feature type="domain" description="HNH nuclease" evidence="1">
    <location>
        <begin position="81"/>
        <end position="130"/>
    </location>
</feature>
<dbReference type="InterPro" id="IPR003615">
    <property type="entry name" value="HNH_nuc"/>
</dbReference>
<dbReference type="eggNOG" id="COG1403">
    <property type="taxonomic scope" value="Bacteria"/>
</dbReference>
<comment type="caution">
    <text evidence="2">The sequence shown here is derived from an EMBL/GenBank/DDBJ whole genome shotgun (WGS) entry which is preliminary data.</text>
</comment>
<gene>
    <name evidence="2" type="ORF">HMPREF0591_0210</name>
</gene>
<feature type="non-terminal residue" evidence="2">
    <location>
        <position position="219"/>
    </location>
</feature>
<name>D5P216_9MYCO</name>
<dbReference type="HOGENOM" id="CLU_1269291_0_0_11"/>
<proteinExistence type="predicted"/>
<evidence type="ECO:0000259" key="1">
    <source>
        <dbReference type="Pfam" id="PF13395"/>
    </source>
</evidence>
<dbReference type="Pfam" id="PF13395">
    <property type="entry name" value="HNH_4"/>
    <property type="match status" value="1"/>
</dbReference>
<evidence type="ECO:0000313" key="2">
    <source>
        <dbReference type="EMBL" id="EFG79883.1"/>
    </source>
</evidence>
<dbReference type="AlphaFoldDB" id="D5P216"/>